<proteinExistence type="predicted"/>
<evidence type="ECO:0008006" key="3">
    <source>
        <dbReference type="Google" id="ProtNLM"/>
    </source>
</evidence>
<dbReference type="Proteomes" id="UP000076722">
    <property type="component" value="Unassembled WGS sequence"/>
</dbReference>
<dbReference type="InterPro" id="IPR032675">
    <property type="entry name" value="LRR_dom_sf"/>
</dbReference>
<dbReference type="Gene3D" id="3.80.10.10">
    <property type="entry name" value="Ribonuclease Inhibitor"/>
    <property type="match status" value="1"/>
</dbReference>
<evidence type="ECO:0000313" key="2">
    <source>
        <dbReference type="Proteomes" id="UP000076722"/>
    </source>
</evidence>
<name>A0A164YT09_9AGAM</name>
<gene>
    <name evidence="1" type="ORF">SISNIDRAFT_482138</name>
</gene>
<keyword evidence="2" id="KW-1185">Reference proteome</keyword>
<reference evidence="1 2" key="1">
    <citation type="journal article" date="2016" name="Mol. Biol. Evol.">
        <title>Comparative Genomics of Early-Diverging Mushroom-Forming Fungi Provides Insights into the Origins of Lignocellulose Decay Capabilities.</title>
        <authorList>
            <person name="Nagy L.G."/>
            <person name="Riley R."/>
            <person name="Tritt A."/>
            <person name="Adam C."/>
            <person name="Daum C."/>
            <person name="Floudas D."/>
            <person name="Sun H."/>
            <person name="Yadav J.S."/>
            <person name="Pangilinan J."/>
            <person name="Larsson K.H."/>
            <person name="Matsuura K."/>
            <person name="Barry K."/>
            <person name="Labutti K."/>
            <person name="Kuo R."/>
            <person name="Ohm R.A."/>
            <person name="Bhattacharya S.S."/>
            <person name="Shirouzu T."/>
            <person name="Yoshinaga Y."/>
            <person name="Martin F.M."/>
            <person name="Grigoriev I.V."/>
            <person name="Hibbett D.S."/>
        </authorList>
    </citation>
    <scope>NUCLEOTIDE SEQUENCE [LARGE SCALE GENOMIC DNA]</scope>
    <source>
        <strain evidence="1 2">HHB9708</strain>
    </source>
</reference>
<dbReference type="AlphaFoldDB" id="A0A164YT09"/>
<sequence>MSRHPAAEMRLPPEILGRIVRGIRDPNRVLFQDLTLLQWSKENATLHALSRVSKMMRIEVIPALWSEVMLIEPSRNPQPLEERISNVLGLLKAFEPSYAIHLQRLSIGSPFSYPKPENFTNNIREILDLSTHLRCLELKFNCFSSDTSFILLLSSLTFPHLRSFAFSLVNFLEEDLEGPRILGEFLIRHPLLEIVHLVGDLVHPNWQRWRKSNPLPILKHFRGDMWYLSMLASSKHLTTLESYTLNSPGDTTLRWVHELSELVNPFSNVTHFTINDDWMSLQEITLRALAQSFPALQFLDGAAVSEAFLLFISTDIEPMKSCLPNLQQLIMYETCGSQCSVHDSTRFTTPTDAEIEAAFRYFPFLFPALSSTTHVKMTLPAVRPRKRQIMRMHFSAEGPVVERDEA</sequence>
<dbReference type="EMBL" id="KV419397">
    <property type="protein sequence ID" value="KZS97204.1"/>
    <property type="molecule type" value="Genomic_DNA"/>
</dbReference>
<accession>A0A164YT09</accession>
<organism evidence="1 2">
    <name type="scientific">Sistotremastrum niveocremeum HHB9708</name>
    <dbReference type="NCBI Taxonomy" id="1314777"/>
    <lineage>
        <taxon>Eukaryota</taxon>
        <taxon>Fungi</taxon>
        <taxon>Dikarya</taxon>
        <taxon>Basidiomycota</taxon>
        <taxon>Agaricomycotina</taxon>
        <taxon>Agaricomycetes</taxon>
        <taxon>Sistotremastrales</taxon>
        <taxon>Sistotremastraceae</taxon>
        <taxon>Sertulicium</taxon>
        <taxon>Sertulicium niveocremeum</taxon>
    </lineage>
</organism>
<evidence type="ECO:0000313" key="1">
    <source>
        <dbReference type="EMBL" id="KZS97204.1"/>
    </source>
</evidence>
<protein>
    <recommendedName>
        <fullName evidence="3">F-box domain-containing protein</fullName>
    </recommendedName>
</protein>